<protein>
    <submittedName>
        <fullName evidence="1">Binding protein</fullName>
    </submittedName>
</protein>
<reference evidence="1 2" key="1">
    <citation type="journal article" date="2018" name="Mol. Plant">
        <title>The genome of Artemisia annua provides insight into the evolution of Asteraceae family and artemisinin biosynthesis.</title>
        <authorList>
            <person name="Shen Q."/>
            <person name="Zhang L."/>
            <person name="Liao Z."/>
            <person name="Wang S."/>
            <person name="Yan T."/>
            <person name="Shi P."/>
            <person name="Liu M."/>
            <person name="Fu X."/>
            <person name="Pan Q."/>
            <person name="Wang Y."/>
            <person name="Lv Z."/>
            <person name="Lu X."/>
            <person name="Zhang F."/>
            <person name="Jiang W."/>
            <person name="Ma Y."/>
            <person name="Chen M."/>
            <person name="Hao X."/>
            <person name="Li L."/>
            <person name="Tang Y."/>
            <person name="Lv G."/>
            <person name="Zhou Y."/>
            <person name="Sun X."/>
            <person name="Brodelius P.E."/>
            <person name="Rose J.K.C."/>
            <person name="Tang K."/>
        </authorList>
    </citation>
    <scope>NUCLEOTIDE SEQUENCE [LARGE SCALE GENOMIC DNA]</scope>
    <source>
        <strain evidence="2">cv. Huhao1</strain>
        <tissue evidence="1">Leaf</tissue>
    </source>
</reference>
<organism evidence="1 2">
    <name type="scientific">Artemisia annua</name>
    <name type="common">Sweet wormwood</name>
    <dbReference type="NCBI Taxonomy" id="35608"/>
    <lineage>
        <taxon>Eukaryota</taxon>
        <taxon>Viridiplantae</taxon>
        <taxon>Streptophyta</taxon>
        <taxon>Embryophyta</taxon>
        <taxon>Tracheophyta</taxon>
        <taxon>Spermatophyta</taxon>
        <taxon>Magnoliopsida</taxon>
        <taxon>eudicotyledons</taxon>
        <taxon>Gunneridae</taxon>
        <taxon>Pentapetalae</taxon>
        <taxon>asterids</taxon>
        <taxon>campanulids</taxon>
        <taxon>Asterales</taxon>
        <taxon>Asteraceae</taxon>
        <taxon>Asteroideae</taxon>
        <taxon>Anthemideae</taxon>
        <taxon>Artemisiinae</taxon>
        <taxon>Artemisia</taxon>
    </lineage>
</organism>
<name>A0A2U1LIJ3_ARTAN</name>
<gene>
    <name evidence="1" type="ORF">CTI12_AA487440</name>
</gene>
<keyword evidence="2" id="KW-1185">Reference proteome</keyword>
<evidence type="ECO:0000313" key="1">
    <source>
        <dbReference type="EMBL" id="PWA48812.1"/>
    </source>
</evidence>
<dbReference type="EMBL" id="PKPP01009201">
    <property type="protein sequence ID" value="PWA48812.1"/>
    <property type="molecule type" value="Genomic_DNA"/>
</dbReference>
<dbReference type="Proteomes" id="UP000245207">
    <property type="component" value="Unassembled WGS sequence"/>
</dbReference>
<sequence length="89" mass="10645">MLRELGEGEVSQWVKKINRSERTWLEMEKPIEKWLAPTSVWFLLSEVSRFLIDVVDYYFLLHYYEFLTNRSKDKANDEEIVVEDVDNGG</sequence>
<evidence type="ECO:0000313" key="2">
    <source>
        <dbReference type="Proteomes" id="UP000245207"/>
    </source>
</evidence>
<dbReference type="AlphaFoldDB" id="A0A2U1LIJ3"/>
<comment type="caution">
    <text evidence="1">The sequence shown here is derived from an EMBL/GenBank/DDBJ whole genome shotgun (WGS) entry which is preliminary data.</text>
</comment>
<proteinExistence type="predicted"/>
<accession>A0A2U1LIJ3</accession>
<dbReference type="OrthoDB" id="10263978at2759"/>
<dbReference type="STRING" id="35608.A0A2U1LIJ3"/>